<accession>A0A9N8J2J5</accession>
<gene>
    <name evidence="1" type="ORF">FLAPXU55_02813</name>
</gene>
<reference evidence="1 2" key="1">
    <citation type="submission" date="2020-06" db="EMBL/GenBank/DDBJ databases">
        <authorList>
            <person name="Criscuolo A."/>
        </authorList>
    </citation>
    <scope>NUCLEOTIDE SEQUENCE [LARGE SCALE GENOMIC DNA]</scope>
    <source>
        <strain evidence="1">PXU-55</strain>
    </source>
</reference>
<keyword evidence="2" id="KW-1185">Reference proteome</keyword>
<organism evidence="1 2">
    <name type="scientific">Flavobacterium panici</name>
    <dbReference type="NCBI Taxonomy" id="2654843"/>
    <lineage>
        <taxon>Bacteria</taxon>
        <taxon>Pseudomonadati</taxon>
        <taxon>Bacteroidota</taxon>
        <taxon>Flavobacteriia</taxon>
        <taxon>Flavobacteriales</taxon>
        <taxon>Flavobacteriaceae</taxon>
        <taxon>Flavobacterium</taxon>
    </lineage>
</organism>
<proteinExistence type="predicted"/>
<name>A0A9N8J2J5_9FLAO</name>
<evidence type="ECO:0000313" key="1">
    <source>
        <dbReference type="EMBL" id="CAC9975110.1"/>
    </source>
</evidence>
<sequence>MTHHLHIAMFVNASETPLINNKIYVSMCLIN</sequence>
<dbReference type="EMBL" id="CAIJDE010000045">
    <property type="protein sequence ID" value="CAC9975110.1"/>
    <property type="molecule type" value="Genomic_DNA"/>
</dbReference>
<evidence type="ECO:0000313" key="2">
    <source>
        <dbReference type="Proteomes" id="UP000533639"/>
    </source>
</evidence>
<dbReference type="AlphaFoldDB" id="A0A9N8J2J5"/>
<comment type="caution">
    <text evidence="1">The sequence shown here is derived from an EMBL/GenBank/DDBJ whole genome shotgun (WGS) entry which is preliminary data.</text>
</comment>
<dbReference type="Proteomes" id="UP000533639">
    <property type="component" value="Unassembled WGS sequence"/>
</dbReference>
<protein>
    <submittedName>
        <fullName evidence="1">Uncharacterized protein</fullName>
    </submittedName>
</protein>